<keyword evidence="2" id="KW-0472">Membrane</keyword>
<dbReference type="Proteomes" id="UP000054144">
    <property type="component" value="Unassembled WGS sequence"/>
</dbReference>
<evidence type="ECO:0000313" key="3">
    <source>
        <dbReference type="EMBL" id="KIY52003.1"/>
    </source>
</evidence>
<dbReference type="EMBL" id="KN881646">
    <property type="protein sequence ID" value="KIY52003.1"/>
    <property type="molecule type" value="Genomic_DNA"/>
</dbReference>
<keyword evidence="4" id="KW-1185">Reference proteome</keyword>
<keyword evidence="2" id="KW-0812">Transmembrane</keyword>
<protein>
    <submittedName>
        <fullName evidence="3">Uncharacterized protein</fullName>
    </submittedName>
</protein>
<feature type="compositionally biased region" description="Polar residues" evidence="1">
    <location>
        <begin position="1"/>
        <end position="10"/>
    </location>
</feature>
<sequence>MPTTSQTSIDDTPGSDSVLAPDNQSSLPSYALIGIAVCGVLSALIVVAAVVAHRYTQRTTFPNTWSEKTKGEALPSSHPQPRRDRRASSSHNNIFAVWRSLLTLPSAIRSTFGTLTRQNDKQRHDLEAYACKNDTRKTVSYGASKNIEEQQPECEAVPCIPNIVITDEYSMIITDAAESIMYDEDDAPYENDGWNKGGGNAETFYQYRLREIEAMTRELNRAKRSNSRGSLISVLESQLEILRWDCEEVRRGTLEIQ</sequence>
<reference evidence="3 4" key="1">
    <citation type="journal article" date="2015" name="Fungal Genet. Biol.">
        <title>Evolution of novel wood decay mechanisms in Agaricales revealed by the genome sequences of Fistulina hepatica and Cylindrobasidium torrendii.</title>
        <authorList>
            <person name="Floudas D."/>
            <person name="Held B.W."/>
            <person name="Riley R."/>
            <person name="Nagy L.G."/>
            <person name="Koehler G."/>
            <person name="Ransdell A.S."/>
            <person name="Younus H."/>
            <person name="Chow J."/>
            <person name="Chiniquy J."/>
            <person name="Lipzen A."/>
            <person name="Tritt A."/>
            <person name="Sun H."/>
            <person name="Haridas S."/>
            <person name="LaButti K."/>
            <person name="Ohm R.A."/>
            <person name="Kues U."/>
            <person name="Blanchette R.A."/>
            <person name="Grigoriev I.V."/>
            <person name="Minto R.E."/>
            <person name="Hibbett D.S."/>
        </authorList>
    </citation>
    <scope>NUCLEOTIDE SEQUENCE [LARGE SCALE GENOMIC DNA]</scope>
    <source>
        <strain evidence="3 4">ATCC 64428</strain>
    </source>
</reference>
<dbReference type="AlphaFoldDB" id="A0A0D7AMJ1"/>
<evidence type="ECO:0000256" key="1">
    <source>
        <dbReference type="SAM" id="MobiDB-lite"/>
    </source>
</evidence>
<feature type="transmembrane region" description="Helical" evidence="2">
    <location>
        <begin position="30"/>
        <end position="52"/>
    </location>
</feature>
<keyword evidence="2" id="KW-1133">Transmembrane helix</keyword>
<gene>
    <name evidence="3" type="ORF">FISHEDRAFT_56241</name>
</gene>
<proteinExistence type="predicted"/>
<feature type="region of interest" description="Disordered" evidence="1">
    <location>
        <begin position="1"/>
        <end position="21"/>
    </location>
</feature>
<evidence type="ECO:0000313" key="4">
    <source>
        <dbReference type="Proteomes" id="UP000054144"/>
    </source>
</evidence>
<organism evidence="3 4">
    <name type="scientific">Fistulina hepatica ATCC 64428</name>
    <dbReference type="NCBI Taxonomy" id="1128425"/>
    <lineage>
        <taxon>Eukaryota</taxon>
        <taxon>Fungi</taxon>
        <taxon>Dikarya</taxon>
        <taxon>Basidiomycota</taxon>
        <taxon>Agaricomycotina</taxon>
        <taxon>Agaricomycetes</taxon>
        <taxon>Agaricomycetidae</taxon>
        <taxon>Agaricales</taxon>
        <taxon>Fistulinaceae</taxon>
        <taxon>Fistulina</taxon>
    </lineage>
</organism>
<accession>A0A0D7AMJ1</accession>
<evidence type="ECO:0000256" key="2">
    <source>
        <dbReference type="SAM" id="Phobius"/>
    </source>
</evidence>
<name>A0A0D7AMJ1_9AGAR</name>
<feature type="region of interest" description="Disordered" evidence="1">
    <location>
        <begin position="66"/>
        <end position="89"/>
    </location>
</feature>